<proteinExistence type="predicted"/>
<evidence type="ECO:0000313" key="2">
    <source>
        <dbReference type="EMBL" id="KAG9239538.1"/>
    </source>
</evidence>
<dbReference type="AlphaFoldDB" id="A0A9P7YUX9"/>
<gene>
    <name evidence="2" type="ORF">BJ875DRAFT_448345</name>
</gene>
<evidence type="ECO:0000313" key="3">
    <source>
        <dbReference type="Proteomes" id="UP000824998"/>
    </source>
</evidence>
<feature type="region of interest" description="Disordered" evidence="1">
    <location>
        <begin position="261"/>
        <end position="310"/>
    </location>
</feature>
<feature type="compositionally biased region" description="Acidic residues" evidence="1">
    <location>
        <begin position="262"/>
        <end position="310"/>
    </location>
</feature>
<evidence type="ECO:0000256" key="1">
    <source>
        <dbReference type="SAM" id="MobiDB-lite"/>
    </source>
</evidence>
<protein>
    <submittedName>
        <fullName evidence="2">Uncharacterized protein</fullName>
    </submittedName>
</protein>
<name>A0A9P7YUX9_9HELO</name>
<accession>A0A9P7YUX9</accession>
<dbReference type="EMBL" id="MU251358">
    <property type="protein sequence ID" value="KAG9239538.1"/>
    <property type="molecule type" value="Genomic_DNA"/>
</dbReference>
<dbReference type="Proteomes" id="UP000824998">
    <property type="component" value="Unassembled WGS sequence"/>
</dbReference>
<dbReference type="OrthoDB" id="2997776at2759"/>
<comment type="caution">
    <text evidence="2">The sequence shown here is derived from an EMBL/GenBank/DDBJ whole genome shotgun (WGS) entry which is preliminary data.</text>
</comment>
<sequence>MPAVQRYHREIVSRKGFAQDFDFFRDITGNGSDAGVNFKFSHISEDRAVAQFVRDSRRDGFMTDKQADELDRNTLESAWMTYLGTCREGGVGANAEPDRDENDKITNDRERKFRARNILEPPQILRIHRDVNDTPVPGLRFDFDNFTMTCTWRGLLAWFYSEELRYHHYLQKWVEDNEKNMDILKDRLDKGEIDMNAVLQEALGMITGGDKDAWRVAREDRMKKLLAHTGDERVGDIFWQPKLQDKALKRLVKHRQMASLEVDSDFDGDEPQSGSEDEEGEYDDEERGEWDDVSSDDEDGIAGEADGENP</sequence>
<organism evidence="2 3">
    <name type="scientific">Amylocarpus encephaloides</name>
    <dbReference type="NCBI Taxonomy" id="45428"/>
    <lineage>
        <taxon>Eukaryota</taxon>
        <taxon>Fungi</taxon>
        <taxon>Dikarya</taxon>
        <taxon>Ascomycota</taxon>
        <taxon>Pezizomycotina</taxon>
        <taxon>Leotiomycetes</taxon>
        <taxon>Helotiales</taxon>
        <taxon>Helotiales incertae sedis</taxon>
        <taxon>Amylocarpus</taxon>
    </lineage>
</organism>
<keyword evidence="3" id="KW-1185">Reference proteome</keyword>
<reference evidence="2" key="1">
    <citation type="journal article" date="2021" name="IMA Fungus">
        <title>Genomic characterization of three marine fungi, including Emericellopsis atlantica sp. nov. with signatures of a generalist lifestyle and marine biomass degradation.</title>
        <authorList>
            <person name="Hagestad O.C."/>
            <person name="Hou L."/>
            <person name="Andersen J.H."/>
            <person name="Hansen E.H."/>
            <person name="Altermark B."/>
            <person name="Li C."/>
            <person name="Kuhnert E."/>
            <person name="Cox R.J."/>
            <person name="Crous P.W."/>
            <person name="Spatafora J.W."/>
            <person name="Lail K."/>
            <person name="Amirebrahimi M."/>
            <person name="Lipzen A."/>
            <person name="Pangilinan J."/>
            <person name="Andreopoulos W."/>
            <person name="Hayes R.D."/>
            <person name="Ng V."/>
            <person name="Grigoriev I.V."/>
            <person name="Jackson S.A."/>
            <person name="Sutton T.D.S."/>
            <person name="Dobson A.D.W."/>
            <person name="Rama T."/>
        </authorList>
    </citation>
    <scope>NUCLEOTIDE SEQUENCE</scope>
    <source>
        <strain evidence="2">TRa018bII</strain>
    </source>
</reference>